<evidence type="ECO:0000256" key="1">
    <source>
        <dbReference type="ARBA" id="ARBA00022679"/>
    </source>
</evidence>
<dbReference type="InterPro" id="IPR000182">
    <property type="entry name" value="GNAT_dom"/>
</dbReference>
<feature type="domain" description="N-acetyltransferase" evidence="2">
    <location>
        <begin position="3"/>
        <end position="174"/>
    </location>
</feature>
<dbReference type="Pfam" id="PF00583">
    <property type="entry name" value="Acetyltransf_1"/>
    <property type="match status" value="1"/>
</dbReference>
<dbReference type="InterPro" id="IPR016181">
    <property type="entry name" value="Acyl_CoA_acyltransferase"/>
</dbReference>
<dbReference type="Gene3D" id="3.40.630.30">
    <property type="match status" value="1"/>
</dbReference>
<dbReference type="GO" id="GO:0008080">
    <property type="term" value="F:N-acetyltransferase activity"/>
    <property type="evidence" value="ECO:0007669"/>
    <property type="project" value="InterPro"/>
</dbReference>
<comment type="caution">
    <text evidence="3">The sequence shown here is derived from an EMBL/GenBank/DDBJ whole genome shotgun (WGS) entry which is preliminary data.</text>
</comment>
<sequence>MTYTIRAAGEGDLDGARHVMLDTFYRDLGHGYVPRWHADVVDPRTAYLAPARHALFVAILDGEVVATTGVRAEGPRCPPHPAWLVERYPSGSTAQLFRVYVRPEHRRHGLARALVGEACAFVARAGGYSAIYLHTDTRVPGAEAFWRSQAKQVHADRDASPVVHFEIPIRESPA</sequence>
<name>A0A8J7GHI9_9ACTN</name>
<protein>
    <submittedName>
        <fullName evidence="3">GNAT superfamily N-acetyltransferase</fullName>
    </submittedName>
</protein>
<dbReference type="EMBL" id="JADOUF010000001">
    <property type="protein sequence ID" value="MBG6136388.1"/>
    <property type="molecule type" value="Genomic_DNA"/>
</dbReference>
<dbReference type="PROSITE" id="PS51186">
    <property type="entry name" value="GNAT"/>
    <property type="match status" value="1"/>
</dbReference>
<dbReference type="PANTHER" id="PTHR13947:SF37">
    <property type="entry name" value="LD18367P"/>
    <property type="match status" value="1"/>
</dbReference>
<dbReference type="RefSeq" id="WP_197003371.1">
    <property type="nucleotide sequence ID" value="NZ_BONS01000015.1"/>
</dbReference>
<dbReference type="Proteomes" id="UP000622552">
    <property type="component" value="Unassembled WGS sequence"/>
</dbReference>
<evidence type="ECO:0000313" key="3">
    <source>
        <dbReference type="EMBL" id="MBG6136388.1"/>
    </source>
</evidence>
<keyword evidence="4" id="KW-1185">Reference proteome</keyword>
<keyword evidence="1" id="KW-0808">Transferase</keyword>
<dbReference type="CDD" id="cd04301">
    <property type="entry name" value="NAT_SF"/>
    <property type="match status" value="1"/>
</dbReference>
<gene>
    <name evidence="3" type="ORF">IW245_002582</name>
</gene>
<dbReference type="PANTHER" id="PTHR13947">
    <property type="entry name" value="GNAT FAMILY N-ACETYLTRANSFERASE"/>
    <property type="match status" value="1"/>
</dbReference>
<evidence type="ECO:0000259" key="2">
    <source>
        <dbReference type="PROSITE" id="PS51186"/>
    </source>
</evidence>
<reference evidence="3" key="1">
    <citation type="submission" date="2020-11" db="EMBL/GenBank/DDBJ databases">
        <title>Sequencing the genomes of 1000 actinobacteria strains.</title>
        <authorList>
            <person name="Klenk H.-P."/>
        </authorList>
    </citation>
    <scope>NUCLEOTIDE SEQUENCE</scope>
    <source>
        <strain evidence="3">DSM 45356</strain>
    </source>
</reference>
<organism evidence="3 4">
    <name type="scientific">Longispora fulva</name>
    <dbReference type="NCBI Taxonomy" id="619741"/>
    <lineage>
        <taxon>Bacteria</taxon>
        <taxon>Bacillati</taxon>
        <taxon>Actinomycetota</taxon>
        <taxon>Actinomycetes</taxon>
        <taxon>Micromonosporales</taxon>
        <taxon>Micromonosporaceae</taxon>
        <taxon>Longispora</taxon>
    </lineage>
</organism>
<accession>A0A8J7GHI9</accession>
<proteinExistence type="predicted"/>
<evidence type="ECO:0000313" key="4">
    <source>
        <dbReference type="Proteomes" id="UP000622552"/>
    </source>
</evidence>
<dbReference type="AlphaFoldDB" id="A0A8J7GHI9"/>
<dbReference type="InterPro" id="IPR050769">
    <property type="entry name" value="NAT_camello-type"/>
</dbReference>
<dbReference type="SUPFAM" id="SSF55729">
    <property type="entry name" value="Acyl-CoA N-acyltransferases (Nat)"/>
    <property type="match status" value="1"/>
</dbReference>